<evidence type="ECO:0000256" key="3">
    <source>
        <dbReference type="ARBA" id="ARBA00012438"/>
    </source>
</evidence>
<evidence type="ECO:0000256" key="1">
    <source>
        <dbReference type="ARBA" id="ARBA00000085"/>
    </source>
</evidence>
<dbReference type="SMART" id="SM00387">
    <property type="entry name" value="HATPase_c"/>
    <property type="match status" value="1"/>
</dbReference>
<evidence type="ECO:0000256" key="12">
    <source>
        <dbReference type="ARBA" id="ARBA00023012"/>
    </source>
</evidence>
<dbReference type="PROSITE" id="PS50885">
    <property type="entry name" value="HAMP"/>
    <property type="match status" value="1"/>
</dbReference>
<dbReference type="EMBL" id="JBHLTP010000005">
    <property type="protein sequence ID" value="MFC0523599.1"/>
    <property type="molecule type" value="Genomic_DNA"/>
</dbReference>
<comment type="subcellular location">
    <subcellularLocation>
        <location evidence="2">Cell membrane</location>
        <topology evidence="2">Multi-pass membrane protein</topology>
    </subcellularLocation>
</comment>
<dbReference type="Proteomes" id="UP001589836">
    <property type="component" value="Unassembled WGS sequence"/>
</dbReference>
<evidence type="ECO:0000256" key="2">
    <source>
        <dbReference type="ARBA" id="ARBA00004651"/>
    </source>
</evidence>
<evidence type="ECO:0000256" key="6">
    <source>
        <dbReference type="ARBA" id="ARBA00022679"/>
    </source>
</evidence>
<evidence type="ECO:0000256" key="10">
    <source>
        <dbReference type="ARBA" id="ARBA00022840"/>
    </source>
</evidence>
<dbReference type="InterPro" id="IPR036097">
    <property type="entry name" value="HisK_dim/P_sf"/>
</dbReference>
<keyword evidence="10 17" id="KW-0067">ATP-binding</keyword>
<evidence type="ECO:0000256" key="5">
    <source>
        <dbReference type="ARBA" id="ARBA00022553"/>
    </source>
</evidence>
<sequence length="452" mass="51960">MNLSKKYVLIIVFSILLFPISYLGVNFIYYIVLSQIGNLSSEDFYTKEEVEKRWEGLSESQSGKSDEAILSRLQTEVNQYPGSRVLWVSDDGERLLVVGDWNDLEGGDWDASQTVRFMDRQQNDAYFTTNTYIDGSNHSGYVFLEVPSSSLGTSWEVLRDRYAFIWFFALGFIWMLFIFISWLFFKKISNRLTNMQNSMEISSNQMVPMKLTVHKEDEIGQLEHSFNDMVEKLNESRQKEKDEEAIRKQLVSSLSHDLRTPLSIINGHAHKMSQIELSDEVRDSVTVIQDKVAFLAELIDNLSSFTVLREGKLPMHPQMVDIVQATKSSLIAYYPILEEKGFDIDIDLQGSIQWYIDETWFRRILDNLFQNVKRHAGEGKYLAVSTTEMHGREALRIEDRGPGMRAVSDQKGTGIGLSIVEMMLDQMNLEKTVYDGASGTTILIYPKPQDLY</sequence>
<keyword evidence="5" id="KW-0597">Phosphoprotein</keyword>
<dbReference type="SUPFAM" id="SSF55874">
    <property type="entry name" value="ATPase domain of HSP90 chaperone/DNA topoisomerase II/histidine kinase"/>
    <property type="match status" value="1"/>
</dbReference>
<dbReference type="Gene3D" id="3.30.565.10">
    <property type="entry name" value="Histidine kinase-like ATPase, C-terminal domain"/>
    <property type="match status" value="1"/>
</dbReference>
<dbReference type="GO" id="GO:0005524">
    <property type="term" value="F:ATP binding"/>
    <property type="evidence" value="ECO:0007669"/>
    <property type="project" value="UniProtKB-KW"/>
</dbReference>
<dbReference type="PANTHER" id="PTHR45528:SF1">
    <property type="entry name" value="SENSOR HISTIDINE KINASE CPXA"/>
    <property type="match status" value="1"/>
</dbReference>
<dbReference type="Pfam" id="PF02518">
    <property type="entry name" value="HATPase_c"/>
    <property type="match status" value="1"/>
</dbReference>
<keyword evidence="4" id="KW-1003">Cell membrane</keyword>
<dbReference type="InterPro" id="IPR005467">
    <property type="entry name" value="His_kinase_dom"/>
</dbReference>
<evidence type="ECO:0000256" key="14">
    <source>
        <dbReference type="SAM" id="Phobius"/>
    </source>
</evidence>
<gene>
    <name evidence="17" type="ORF">ACFFGV_08370</name>
</gene>
<reference evidence="17 18" key="1">
    <citation type="submission" date="2024-09" db="EMBL/GenBank/DDBJ databases">
        <authorList>
            <person name="Sun Q."/>
            <person name="Mori K."/>
        </authorList>
    </citation>
    <scope>NUCLEOTIDE SEQUENCE [LARGE SCALE GENOMIC DNA]</scope>
    <source>
        <strain evidence="17 18">NCAIM B.02529</strain>
    </source>
</reference>
<dbReference type="PROSITE" id="PS50109">
    <property type="entry name" value="HIS_KIN"/>
    <property type="match status" value="1"/>
</dbReference>
<evidence type="ECO:0000256" key="4">
    <source>
        <dbReference type="ARBA" id="ARBA00022475"/>
    </source>
</evidence>
<feature type="transmembrane region" description="Helical" evidence="14">
    <location>
        <begin position="7"/>
        <end position="32"/>
    </location>
</feature>
<evidence type="ECO:0000313" key="18">
    <source>
        <dbReference type="Proteomes" id="UP001589836"/>
    </source>
</evidence>
<evidence type="ECO:0000259" key="16">
    <source>
        <dbReference type="PROSITE" id="PS50885"/>
    </source>
</evidence>
<dbReference type="InterPro" id="IPR003594">
    <property type="entry name" value="HATPase_dom"/>
</dbReference>
<keyword evidence="18" id="KW-1185">Reference proteome</keyword>
<dbReference type="SUPFAM" id="SSF47384">
    <property type="entry name" value="Homodimeric domain of signal transducing histidine kinase"/>
    <property type="match status" value="1"/>
</dbReference>
<evidence type="ECO:0000256" key="8">
    <source>
        <dbReference type="ARBA" id="ARBA00022741"/>
    </source>
</evidence>
<dbReference type="InterPro" id="IPR003660">
    <property type="entry name" value="HAMP_dom"/>
</dbReference>
<dbReference type="SMART" id="SM00388">
    <property type="entry name" value="HisKA"/>
    <property type="match status" value="1"/>
</dbReference>
<dbReference type="Pfam" id="PF00512">
    <property type="entry name" value="HisKA"/>
    <property type="match status" value="1"/>
</dbReference>
<dbReference type="InterPro" id="IPR036890">
    <property type="entry name" value="HATPase_C_sf"/>
</dbReference>
<keyword evidence="13 14" id="KW-0472">Membrane</keyword>
<keyword evidence="8" id="KW-0547">Nucleotide-binding</keyword>
<evidence type="ECO:0000256" key="11">
    <source>
        <dbReference type="ARBA" id="ARBA00022989"/>
    </source>
</evidence>
<dbReference type="Gene3D" id="1.10.287.130">
    <property type="match status" value="1"/>
</dbReference>
<dbReference type="InterPro" id="IPR050398">
    <property type="entry name" value="HssS/ArlS-like"/>
</dbReference>
<dbReference type="RefSeq" id="WP_377346611.1">
    <property type="nucleotide sequence ID" value="NZ_JBHLTP010000005.1"/>
</dbReference>
<dbReference type="CDD" id="cd00082">
    <property type="entry name" value="HisKA"/>
    <property type="match status" value="1"/>
</dbReference>
<keyword evidence="9" id="KW-0418">Kinase</keyword>
<dbReference type="Gene3D" id="6.10.340.10">
    <property type="match status" value="1"/>
</dbReference>
<accession>A0ABV6LMG3</accession>
<organism evidence="17 18">
    <name type="scientific">Pontibacillus salicampi</name>
    <dbReference type="NCBI Taxonomy" id="1449801"/>
    <lineage>
        <taxon>Bacteria</taxon>
        <taxon>Bacillati</taxon>
        <taxon>Bacillota</taxon>
        <taxon>Bacilli</taxon>
        <taxon>Bacillales</taxon>
        <taxon>Bacillaceae</taxon>
        <taxon>Pontibacillus</taxon>
    </lineage>
</organism>
<keyword evidence="6" id="KW-0808">Transferase</keyword>
<dbReference type="InterPro" id="IPR003661">
    <property type="entry name" value="HisK_dim/P_dom"/>
</dbReference>
<keyword evidence="7 14" id="KW-0812">Transmembrane</keyword>
<dbReference type="EC" id="2.7.13.3" evidence="3"/>
<evidence type="ECO:0000259" key="15">
    <source>
        <dbReference type="PROSITE" id="PS50109"/>
    </source>
</evidence>
<keyword evidence="11 14" id="KW-1133">Transmembrane helix</keyword>
<keyword evidence="12" id="KW-0902">Two-component regulatory system</keyword>
<comment type="caution">
    <text evidence="17">The sequence shown here is derived from an EMBL/GenBank/DDBJ whole genome shotgun (WGS) entry which is preliminary data.</text>
</comment>
<dbReference type="PANTHER" id="PTHR45528">
    <property type="entry name" value="SENSOR HISTIDINE KINASE CPXA"/>
    <property type="match status" value="1"/>
</dbReference>
<evidence type="ECO:0000256" key="7">
    <source>
        <dbReference type="ARBA" id="ARBA00022692"/>
    </source>
</evidence>
<name>A0ABV6LMG3_9BACI</name>
<comment type="catalytic activity">
    <reaction evidence="1">
        <text>ATP + protein L-histidine = ADP + protein N-phospho-L-histidine.</text>
        <dbReference type="EC" id="2.7.13.3"/>
    </reaction>
</comment>
<protein>
    <recommendedName>
        <fullName evidence="3">histidine kinase</fullName>
        <ecNumber evidence="3">2.7.13.3</ecNumber>
    </recommendedName>
</protein>
<evidence type="ECO:0000313" key="17">
    <source>
        <dbReference type="EMBL" id="MFC0523599.1"/>
    </source>
</evidence>
<evidence type="ECO:0000256" key="9">
    <source>
        <dbReference type="ARBA" id="ARBA00022777"/>
    </source>
</evidence>
<evidence type="ECO:0000256" key="13">
    <source>
        <dbReference type="ARBA" id="ARBA00023136"/>
    </source>
</evidence>
<feature type="transmembrane region" description="Helical" evidence="14">
    <location>
        <begin position="163"/>
        <end position="185"/>
    </location>
</feature>
<proteinExistence type="predicted"/>
<feature type="domain" description="HAMP" evidence="16">
    <location>
        <begin position="210"/>
        <end position="238"/>
    </location>
</feature>
<dbReference type="CDD" id="cd06225">
    <property type="entry name" value="HAMP"/>
    <property type="match status" value="1"/>
</dbReference>
<feature type="domain" description="Histidine kinase" evidence="15">
    <location>
        <begin position="253"/>
        <end position="450"/>
    </location>
</feature>